<feature type="non-terminal residue" evidence="6">
    <location>
        <position position="1"/>
    </location>
</feature>
<dbReference type="SUPFAM" id="SSF74788">
    <property type="entry name" value="Cullin repeat-like"/>
    <property type="match status" value="2"/>
</dbReference>
<evidence type="ECO:0000313" key="6">
    <source>
        <dbReference type="EMBL" id="CEQ41274.1"/>
    </source>
</evidence>
<name>A0A0D6EMT8_SPOSA</name>
<dbReference type="OrthoDB" id="1922221at2759"/>
<evidence type="ECO:0000256" key="3">
    <source>
        <dbReference type="ARBA" id="ARBA00022483"/>
    </source>
</evidence>
<comment type="subcellular location">
    <subcellularLocation>
        <location evidence="4">Bud</location>
    </subcellularLocation>
    <subcellularLocation>
        <location evidence="4">Bud neck</location>
    </subcellularLocation>
</comment>
<keyword evidence="2 4" id="KW-0813">Transport</keyword>
<comment type="function">
    <text evidence="4">Involved in the secretory pathway as part of the exocyst complex which tethers secretory vesicles to the sites of exocytosis. Also plays a role in the assembly of the exocyst.</text>
</comment>
<dbReference type="GO" id="GO:0015031">
    <property type="term" value="P:protein transport"/>
    <property type="evidence" value="ECO:0007669"/>
    <property type="project" value="UniProtKB-KW"/>
</dbReference>
<keyword evidence="3 4" id="KW-0268">Exocytosis</keyword>
<evidence type="ECO:0000313" key="7">
    <source>
        <dbReference type="Proteomes" id="UP000243876"/>
    </source>
</evidence>
<comment type="similarity">
    <text evidence="1 4">Belongs to the EXO70 family.</text>
</comment>
<keyword evidence="4" id="KW-0653">Protein transport</keyword>
<reference evidence="7" key="1">
    <citation type="submission" date="2015-02" db="EMBL/GenBank/DDBJ databases">
        <authorList>
            <person name="Gon?alves P."/>
        </authorList>
    </citation>
    <scope>NUCLEOTIDE SEQUENCE [LARGE SCALE GENOMIC DNA]</scope>
</reference>
<dbReference type="GO" id="GO:0006887">
    <property type="term" value="P:exocytosis"/>
    <property type="evidence" value="ECO:0007669"/>
    <property type="project" value="UniProtKB-KW"/>
</dbReference>
<evidence type="ECO:0000259" key="5">
    <source>
        <dbReference type="Pfam" id="PF03081"/>
    </source>
</evidence>
<dbReference type="Gene3D" id="1.20.1280.170">
    <property type="entry name" value="Exocyst complex component Exo70"/>
    <property type="match status" value="2"/>
</dbReference>
<dbReference type="GO" id="GO:0005935">
    <property type="term" value="C:cellular bud neck"/>
    <property type="evidence" value="ECO:0007669"/>
    <property type="project" value="UniProtKB-SubCell"/>
</dbReference>
<dbReference type="Pfam" id="PF03081">
    <property type="entry name" value="Exo70_C"/>
    <property type="match status" value="1"/>
</dbReference>
<dbReference type="InterPro" id="IPR016159">
    <property type="entry name" value="Cullin_repeat-like_dom_sf"/>
</dbReference>
<dbReference type="InterPro" id="IPR046364">
    <property type="entry name" value="Exo70_C"/>
</dbReference>
<dbReference type="EMBL" id="CENE01000013">
    <property type="protein sequence ID" value="CEQ41274.1"/>
    <property type="molecule type" value="Genomic_DNA"/>
</dbReference>
<feature type="domain" description="Exocyst complex subunit Exo70 C-terminal" evidence="5">
    <location>
        <begin position="482"/>
        <end position="718"/>
    </location>
</feature>
<evidence type="ECO:0000256" key="1">
    <source>
        <dbReference type="ARBA" id="ARBA00006756"/>
    </source>
</evidence>
<evidence type="ECO:0000256" key="2">
    <source>
        <dbReference type="ARBA" id="ARBA00022448"/>
    </source>
</evidence>
<keyword evidence="7" id="KW-1185">Reference proteome</keyword>
<dbReference type="GO" id="GO:0005546">
    <property type="term" value="F:phosphatidylinositol-4,5-bisphosphate binding"/>
    <property type="evidence" value="ECO:0007669"/>
    <property type="project" value="InterPro"/>
</dbReference>
<dbReference type="PANTHER" id="PTHR12542:SF41">
    <property type="entry name" value="EXOCYST COMPLEX COMPONENT 7"/>
    <property type="match status" value="1"/>
</dbReference>
<dbReference type="Proteomes" id="UP000243876">
    <property type="component" value="Unassembled WGS sequence"/>
</dbReference>
<dbReference type="GO" id="GO:0000145">
    <property type="term" value="C:exocyst"/>
    <property type="evidence" value="ECO:0007669"/>
    <property type="project" value="InterPro"/>
</dbReference>
<dbReference type="Pfam" id="PF20669">
    <property type="entry name" value="Exo70_N"/>
    <property type="match status" value="1"/>
</dbReference>
<dbReference type="AlphaFoldDB" id="A0A0D6EMT8"/>
<evidence type="ECO:0000256" key="4">
    <source>
        <dbReference type="RuleBase" id="RU365026"/>
    </source>
</evidence>
<proteinExistence type="inferred from homology"/>
<dbReference type="PANTHER" id="PTHR12542">
    <property type="entry name" value="EXOCYST COMPLEX PROTEIN EXO70"/>
    <property type="match status" value="1"/>
</dbReference>
<accession>A0A0D6EMT8</accession>
<organism evidence="6 7">
    <name type="scientific">Sporidiobolus salmonicolor</name>
    <name type="common">Yeast-like fungus</name>
    <name type="synonym">Sporobolomyces salmonicolor</name>
    <dbReference type="NCBI Taxonomy" id="5005"/>
    <lineage>
        <taxon>Eukaryota</taxon>
        <taxon>Fungi</taxon>
        <taxon>Dikarya</taxon>
        <taxon>Basidiomycota</taxon>
        <taxon>Pucciniomycotina</taxon>
        <taxon>Microbotryomycetes</taxon>
        <taxon>Sporidiobolales</taxon>
        <taxon>Sporidiobolaceae</taxon>
        <taxon>Sporobolomyces</taxon>
    </lineage>
</organism>
<gene>
    <name evidence="6" type="primary">SPOSA6832_02988</name>
</gene>
<dbReference type="InterPro" id="IPR004140">
    <property type="entry name" value="Exo70"/>
</dbReference>
<sequence length="722" mass="78870">MSLTRFPYGASSSSTSGSIALEQANADLTLLQQSLARSSKISDRMSNVLGELDDRLAKLEKSLVPIYKETGKLTRVSKNLESTMRSIDGLLGHHDLVEREEGLIKAAPKPDDLKPYLAAIDRLVSASEALRKTDAKGQGATLAQMAALIESGGKQLVGVFRQWVKETSPSLDAGSLFDKGKPFPTLSPSFLEHGLPLLSYLIALPDPIGPKLFAEATRSYTDLRAAWIEEGMRNAAKEVLTDATPQLAGASSAGSAGVRGEIAAGVERKGLGRFLDVLFAILKVHFPLLSPECSDDLDTDDFPRRQQSEHALLGTVFATLSPSQRSPLYASLLPPSLSLFLSTGQSLNTLIRKSLHSLIPIAFACYTELQDRSGEFEEWARAKAARKENELGELTHAFRGTCLTSLPGILEDTKVCFAGDQGVSGRAWLTISFDLTAIWDEGADGSGGNLGRCQLDHHRRVFPFPLLQIRHWNPDIPSRLDAQVVNFMRQLADNQPTVETFLTVLGPGNWGGPKSSSTGKDDGDDLLPRYLTDLVSTLLSSLDTRSRGLRGPKGTSAIFLLNNISFLRHSILSSLVSDLLGESFEDSLNKRMRSVKSSYLEIWSPLVSALLDAGLAEQSGATSAIKAGIGAVKGTGGTERRETKDRFVRFHEALEEVEALHHAARLEEGEVEMRERLKGEVERMVVPTYAKFVQRHRKDNYSAKYVRLDAEGLEAKIRSIFE</sequence>
<protein>
    <recommendedName>
        <fullName evidence="4">Exocyst complex protein EXO70</fullName>
    </recommendedName>
</protein>